<dbReference type="EMBL" id="CM031828">
    <property type="protein sequence ID" value="KAG6719315.1"/>
    <property type="molecule type" value="Genomic_DNA"/>
</dbReference>
<accession>A0A922JT61</accession>
<sequence length="107" mass="11415">MPLRCSTRKGEGSSVWVAAPGRDISSMPTSSIYNLPPQGQHMTFTPTQAGHGTFPGVYHPAQAVTAAVVHPLLQQSQSMAEAVDMSGPGGSVYQQPQQTQINWSSNY</sequence>
<name>A0A922JT61_CARIL</name>
<dbReference type="PANTHER" id="PTHR46775">
    <property type="entry name" value="FLOCCULATION PROTEIN (DUF1296)"/>
    <property type="match status" value="1"/>
</dbReference>
<feature type="region of interest" description="Disordered" evidence="1">
    <location>
        <begin position="83"/>
        <end position="107"/>
    </location>
</feature>
<evidence type="ECO:0000313" key="3">
    <source>
        <dbReference type="Proteomes" id="UP000811246"/>
    </source>
</evidence>
<feature type="compositionally biased region" description="Polar residues" evidence="1">
    <location>
        <begin position="92"/>
        <end position="107"/>
    </location>
</feature>
<dbReference type="AlphaFoldDB" id="A0A922JT61"/>
<comment type="caution">
    <text evidence="2">The sequence shown here is derived from an EMBL/GenBank/DDBJ whole genome shotgun (WGS) entry which is preliminary data.</text>
</comment>
<evidence type="ECO:0000256" key="1">
    <source>
        <dbReference type="SAM" id="MobiDB-lite"/>
    </source>
</evidence>
<dbReference type="GO" id="GO:0051082">
    <property type="term" value="F:unfolded protein binding"/>
    <property type="evidence" value="ECO:0007669"/>
    <property type="project" value="TreeGrafter"/>
</dbReference>
<dbReference type="InterPro" id="IPR044277">
    <property type="entry name" value="GIP1"/>
</dbReference>
<dbReference type="Proteomes" id="UP000811246">
    <property type="component" value="Chromosome 4"/>
</dbReference>
<protein>
    <submittedName>
        <fullName evidence="2">Uncharacterized protein</fullName>
    </submittedName>
</protein>
<evidence type="ECO:0000313" key="2">
    <source>
        <dbReference type="EMBL" id="KAG6719315.1"/>
    </source>
</evidence>
<proteinExistence type="predicted"/>
<gene>
    <name evidence="2" type="ORF">I3842_04G196200</name>
</gene>
<reference evidence="2" key="1">
    <citation type="submission" date="2021-01" db="EMBL/GenBank/DDBJ databases">
        <authorList>
            <person name="Lovell J.T."/>
            <person name="Bentley N."/>
            <person name="Bhattarai G."/>
            <person name="Jenkins J.W."/>
            <person name="Sreedasyam A."/>
            <person name="Alarcon Y."/>
            <person name="Bock C."/>
            <person name="Boston L."/>
            <person name="Carlson J."/>
            <person name="Cervantes K."/>
            <person name="Clermont K."/>
            <person name="Krom N."/>
            <person name="Kubenka K."/>
            <person name="Mamidi S."/>
            <person name="Mattison C."/>
            <person name="Monteros M."/>
            <person name="Pisani C."/>
            <person name="Plott C."/>
            <person name="Rajasekar S."/>
            <person name="Rhein H.S."/>
            <person name="Rohla C."/>
            <person name="Song M."/>
            <person name="Hilaire R.S."/>
            <person name="Shu S."/>
            <person name="Wells L."/>
            <person name="Wang X."/>
            <person name="Webber J."/>
            <person name="Heerema R.J."/>
            <person name="Klein P."/>
            <person name="Conner P."/>
            <person name="Grauke L."/>
            <person name="Grimwood J."/>
            <person name="Schmutz J."/>
            <person name="Randall J.J."/>
        </authorList>
    </citation>
    <scope>NUCLEOTIDE SEQUENCE</scope>
    <source>
        <tissue evidence="2">Leaf</tissue>
    </source>
</reference>
<dbReference type="PANTHER" id="PTHR46775:SF1">
    <property type="entry name" value="FLOCCULATION PROTEIN (DUF1296)"/>
    <property type="match status" value="1"/>
</dbReference>
<organism evidence="2 3">
    <name type="scientific">Carya illinoinensis</name>
    <name type="common">Pecan</name>
    <dbReference type="NCBI Taxonomy" id="32201"/>
    <lineage>
        <taxon>Eukaryota</taxon>
        <taxon>Viridiplantae</taxon>
        <taxon>Streptophyta</taxon>
        <taxon>Embryophyta</taxon>
        <taxon>Tracheophyta</taxon>
        <taxon>Spermatophyta</taxon>
        <taxon>Magnoliopsida</taxon>
        <taxon>eudicotyledons</taxon>
        <taxon>Gunneridae</taxon>
        <taxon>Pentapetalae</taxon>
        <taxon>rosids</taxon>
        <taxon>fabids</taxon>
        <taxon>Fagales</taxon>
        <taxon>Juglandaceae</taxon>
        <taxon>Carya</taxon>
    </lineage>
</organism>